<keyword evidence="18" id="KW-1185">Reference proteome</keyword>
<keyword evidence="3" id="KW-0813">Transport</keyword>
<dbReference type="EMBL" id="JNBS01002035">
    <property type="protein sequence ID" value="OQR95782.1"/>
    <property type="molecule type" value="Genomic_DNA"/>
</dbReference>
<evidence type="ECO:0000256" key="6">
    <source>
        <dbReference type="ARBA" id="ARBA00022692"/>
    </source>
</evidence>
<evidence type="ECO:0000256" key="7">
    <source>
        <dbReference type="ARBA" id="ARBA00022792"/>
    </source>
</evidence>
<accession>A0A1V9ZCV2</accession>
<comment type="catalytic activity">
    <reaction evidence="14">
        <text>Ca(2+)(in) = Ca(2+)(out)</text>
        <dbReference type="Rhea" id="RHEA:29671"/>
        <dbReference type="ChEBI" id="CHEBI:29108"/>
    </reaction>
</comment>
<comment type="subcellular location">
    <subcellularLocation>
        <location evidence="1">Mitochondrion inner membrane</location>
        <topology evidence="1">Multi-pass membrane protein</topology>
    </subcellularLocation>
</comment>
<dbReference type="Gene3D" id="1.10.10.10">
    <property type="entry name" value="Winged helix-like DNA-binding domain superfamily/Winged helix DNA-binding domain"/>
    <property type="match status" value="1"/>
</dbReference>
<keyword evidence="4" id="KW-0109">Calcium transport</keyword>
<keyword evidence="7" id="KW-0999">Mitochondrion inner membrane</keyword>
<protein>
    <submittedName>
        <fullName evidence="17">Transmembrane protein</fullName>
    </submittedName>
</protein>
<evidence type="ECO:0000256" key="2">
    <source>
        <dbReference type="ARBA" id="ARBA00005653"/>
    </source>
</evidence>
<keyword evidence="13" id="KW-0407">Ion channel</keyword>
<dbReference type="InterPro" id="IPR036388">
    <property type="entry name" value="WH-like_DNA-bd_sf"/>
</dbReference>
<dbReference type="InterPro" id="IPR006769">
    <property type="entry name" value="MCU_C"/>
</dbReference>
<dbReference type="GO" id="GO:0051560">
    <property type="term" value="P:mitochondrial calcium ion homeostasis"/>
    <property type="evidence" value="ECO:0007669"/>
    <property type="project" value="InterPro"/>
</dbReference>
<keyword evidence="12 15" id="KW-0472">Membrane</keyword>
<name>A0A1V9ZCV2_9STRA</name>
<dbReference type="STRING" id="74557.A0A1V9ZCV2"/>
<dbReference type="InterPro" id="IPR039055">
    <property type="entry name" value="MCU_fam"/>
</dbReference>
<evidence type="ECO:0000313" key="18">
    <source>
        <dbReference type="Proteomes" id="UP000243217"/>
    </source>
</evidence>
<evidence type="ECO:0000256" key="10">
    <source>
        <dbReference type="ARBA" id="ARBA00023065"/>
    </source>
</evidence>
<evidence type="ECO:0000256" key="4">
    <source>
        <dbReference type="ARBA" id="ARBA00022568"/>
    </source>
</evidence>
<dbReference type="GO" id="GO:0036444">
    <property type="term" value="P:calcium import into the mitochondrion"/>
    <property type="evidence" value="ECO:0007669"/>
    <property type="project" value="TreeGrafter"/>
</dbReference>
<dbReference type="GO" id="GO:0005262">
    <property type="term" value="F:calcium channel activity"/>
    <property type="evidence" value="ECO:0007669"/>
    <property type="project" value="UniProtKB-KW"/>
</dbReference>
<feature type="transmembrane region" description="Helical" evidence="15">
    <location>
        <begin position="287"/>
        <end position="313"/>
    </location>
</feature>
<dbReference type="GO" id="GO:1990246">
    <property type="term" value="C:uniplex complex"/>
    <property type="evidence" value="ECO:0007669"/>
    <property type="project" value="TreeGrafter"/>
</dbReference>
<evidence type="ECO:0000256" key="5">
    <source>
        <dbReference type="ARBA" id="ARBA00022673"/>
    </source>
</evidence>
<evidence type="ECO:0000256" key="11">
    <source>
        <dbReference type="ARBA" id="ARBA00023128"/>
    </source>
</evidence>
<keyword evidence="8" id="KW-0106">Calcium</keyword>
<evidence type="ECO:0000313" key="17">
    <source>
        <dbReference type="EMBL" id="OQR95782.1"/>
    </source>
</evidence>
<dbReference type="PANTHER" id="PTHR13462">
    <property type="entry name" value="CALCIUM UNIPORTER PROTEIN, MITOCHONDRIAL"/>
    <property type="match status" value="1"/>
</dbReference>
<evidence type="ECO:0000256" key="13">
    <source>
        <dbReference type="ARBA" id="ARBA00023303"/>
    </source>
</evidence>
<dbReference type="OrthoDB" id="278338at2759"/>
<comment type="similarity">
    <text evidence="2">Belongs to the MCU (TC 1.A.77) family.</text>
</comment>
<evidence type="ECO:0000256" key="9">
    <source>
        <dbReference type="ARBA" id="ARBA00022989"/>
    </source>
</evidence>
<keyword evidence="5" id="KW-0107">Calcium channel</keyword>
<gene>
    <name evidence="17" type="ORF">THRCLA_07574</name>
</gene>
<dbReference type="Proteomes" id="UP000243217">
    <property type="component" value="Unassembled WGS sequence"/>
</dbReference>
<dbReference type="AlphaFoldDB" id="A0A1V9ZCV2"/>
<evidence type="ECO:0000259" key="16">
    <source>
        <dbReference type="Pfam" id="PF04678"/>
    </source>
</evidence>
<evidence type="ECO:0000256" key="15">
    <source>
        <dbReference type="SAM" id="Phobius"/>
    </source>
</evidence>
<evidence type="ECO:0000256" key="3">
    <source>
        <dbReference type="ARBA" id="ARBA00022448"/>
    </source>
</evidence>
<keyword evidence="10" id="KW-0406">Ion transport</keyword>
<feature type="domain" description="Calcium uniporter protein C-terminal" evidence="16">
    <location>
        <begin position="194"/>
        <end position="369"/>
    </location>
</feature>
<dbReference type="PANTHER" id="PTHR13462:SF10">
    <property type="entry name" value="CALCIUM UNIPORTER PROTEIN, MITOCHONDRIAL"/>
    <property type="match status" value="1"/>
</dbReference>
<keyword evidence="9 15" id="KW-1133">Transmembrane helix</keyword>
<sequence length="405" mass="45230">MLAAIVARRAQVRHVCKAFSSFGAGSGSSSRPLELKYLEGNGALALALPLPLADSGVLESAEGELGLGMRVFSMQPTSSVGSFVAQIQQEDPSVKDIQVRTAKGVSFPPETTFSTLMADDFQIALNDKVLKVAAPVFTGDAYTSLPQDGQLDIRSVAHKAAIIKLRETIENHPKWKIDVTEFRKLAAEHGIPKKQANQVLHAFHQVGIVFHFSQSPDEELKTAVFLKPKNVLDTYFDSLGLTPPTTQQYIEKRQLLEAELASIMPEHDALQHLKNELDNVAHKRTSIFCYLSSLGLVGSFSLYAWLSFIHFSWDIMEPVTYFTGFGVSIVGYTWWTFTNKEYDYENIYDYLFQRRRRKLYDRASFDETKLGVLRARVAAIQKEIDVIAAKAAKPTCIQGQFIKEA</sequence>
<evidence type="ECO:0000256" key="12">
    <source>
        <dbReference type="ARBA" id="ARBA00023136"/>
    </source>
</evidence>
<feature type="transmembrane region" description="Helical" evidence="15">
    <location>
        <begin position="319"/>
        <end position="337"/>
    </location>
</feature>
<dbReference type="GO" id="GO:0015292">
    <property type="term" value="F:uniporter activity"/>
    <property type="evidence" value="ECO:0007669"/>
    <property type="project" value="TreeGrafter"/>
</dbReference>
<evidence type="ECO:0000256" key="1">
    <source>
        <dbReference type="ARBA" id="ARBA00004448"/>
    </source>
</evidence>
<keyword evidence="6 15" id="KW-0812">Transmembrane</keyword>
<keyword evidence="11" id="KW-0496">Mitochondrion</keyword>
<proteinExistence type="inferred from homology"/>
<organism evidence="17 18">
    <name type="scientific">Thraustotheca clavata</name>
    <dbReference type="NCBI Taxonomy" id="74557"/>
    <lineage>
        <taxon>Eukaryota</taxon>
        <taxon>Sar</taxon>
        <taxon>Stramenopiles</taxon>
        <taxon>Oomycota</taxon>
        <taxon>Saprolegniomycetes</taxon>
        <taxon>Saprolegniales</taxon>
        <taxon>Achlyaceae</taxon>
        <taxon>Thraustotheca</taxon>
    </lineage>
</organism>
<dbReference type="Pfam" id="PF04678">
    <property type="entry name" value="MCU"/>
    <property type="match status" value="1"/>
</dbReference>
<reference evidence="17 18" key="1">
    <citation type="journal article" date="2014" name="Genome Biol. Evol.">
        <title>The secreted proteins of Achlya hypogyna and Thraustotheca clavata identify the ancestral oomycete secretome and reveal gene acquisitions by horizontal gene transfer.</title>
        <authorList>
            <person name="Misner I."/>
            <person name="Blouin N."/>
            <person name="Leonard G."/>
            <person name="Richards T.A."/>
            <person name="Lane C.E."/>
        </authorList>
    </citation>
    <scope>NUCLEOTIDE SEQUENCE [LARGE SCALE GENOMIC DNA]</scope>
    <source>
        <strain evidence="17 18">ATCC 34112</strain>
    </source>
</reference>
<evidence type="ECO:0000256" key="8">
    <source>
        <dbReference type="ARBA" id="ARBA00022837"/>
    </source>
</evidence>
<evidence type="ECO:0000256" key="14">
    <source>
        <dbReference type="ARBA" id="ARBA00036634"/>
    </source>
</evidence>
<comment type="caution">
    <text evidence="17">The sequence shown here is derived from an EMBL/GenBank/DDBJ whole genome shotgun (WGS) entry which is preliminary data.</text>
</comment>